<comment type="cofactor">
    <cofactor evidence="7">
        <name>Mg(2+)</name>
        <dbReference type="ChEBI" id="CHEBI:18420"/>
    </cofactor>
    <text evidence="7">Binds 1 Mg(2+) ion per subunit.</text>
</comment>
<evidence type="ECO:0000313" key="10">
    <source>
        <dbReference type="Proteomes" id="UP001293791"/>
    </source>
</evidence>
<proteinExistence type="inferred from homology"/>
<feature type="binding site" evidence="7">
    <location>
        <position position="224"/>
    </location>
    <ligand>
        <name>Mg(2+)</name>
        <dbReference type="ChEBI" id="CHEBI:18420"/>
    </ligand>
</feature>
<comment type="function">
    <text evidence="7">Succinyl-CoA synthetase functions in the citric acid cycle (TCA), coupling the hydrolysis of succinyl-CoA to the synthesis of either ATP or GTP and thus represents the only step of substrate-level phosphorylation in the TCA. The beta subunit provides nucleotide specificity of the enzyme and binds the substrate succinate, while the binding sites for coenzyme A and phosphate are found in the alpha subunit.</text>
</comment>
<dbReference type="InterPro" id="IPR011761">
    <property type="entry name" value="ATP-grasp"/>
</dbReference>
<dbReference type="InterPro" id="IPR005809">
    <property type="entry name" value="Succ_CoA_ligase-like_bsu"/>
</dbReference>
<keyword evidence="2 7" id="KW-0436">Ligase</keyword>
<dbReference type="Gene3D" id="3.30.470.20">
    <property type="entry name" value="ATP-grasp fold, B domain"/>
    <property type="match status" value="1"/>
</dbReference>
<keyword evidence="4 7" id="KW-0547">Nucleotide-binding</keyword>
<reference evidence="9 10" key="1">
    <citation type="submission" date="2023-02" db="EMBL/GenBank/DDBJ databases">
        <title>Host association and intracellularity evolved multiple times independently in the Rickettsiales.</title>
        <authorList>
            <person name="Castelli M."/>
            <person name="Nardi T."/>
            <person name="Gammuto L."/>
            <person name="Bellinzona G."/>
            <person name="Sabaneyeva E."/>
            <person name="Potekhin A."/>
            <person name="Serra V."/>
            <person name="Petroni G."/>
            <person name="Sassera D."/>
        </authorList>
    </citation>
    <scope>NUCLEOTIDE SEQUENCE [LARGE SCALE GENOMIC DNA]</scope>
    <source>
        <strain evidence="9 10">BOD18</strain>
    </source>
</reference>
<keyword evidence="10" id="KW-1185">Reference proteome</keyword>
<feature type="binding site" evidence="7">
    <location>
        <begin position="346"/>
        <end position="348"/>
    </location>
    <ligand>
        <name>substrate</name>
        <note>ligand shared with subunit alpha</note>
    </ligand>
</feature>
<comment type="similarity">
    <text evidence="7">Belongs to the succinate/malate CoA ligase beta subunit family.</text>
</comment>
<dbReference type="InterPro" id="IPR016102">
    <property type="entry name" value="Succinyl-CoA_synth-like"/>
</dbReference>
<evidence type="ECO:0000256" key="1">
    <source>
        <dbReference type="ARBA" id="ARBA00022532"/>
    </source>
</evidence>
<dbReference type="NCBIfam" id="TIGR01016">
    <property type="entry name" value="sucCoAbeta"/>
    <property type="match status" value="1"/>
</dbReference>
<comment type="catalytic activity">
    <reaction evidence="7">
        <text>GTP + succinate + CoA = succinyl-CoA + GDP + phosphate</text>
        <dbReference type="Rhea" id="RHEA:22120"/>
        <dbReference type="ChEBI" id="CHEBI:30031"/>
        <dbReference type="ChEBI" id="CHEBI:37565"/>
        <dbReference type="ChEBI" id="CHEBI:43474"/>
        <dbReference type="ChEBI" id="CHEBI:57287"/>
        <dbReference type="ChEBI" id="CHEBI:57292"/>
        <dbReference type="ChEBI" id="CHEBI:58189"/>
    </reaction>
</comment>
<evidence type="ECO:0000256" key="3">
    <source>
        <dbReference type="ARBA" id="ARBA00022723"/>
    </source>
</evidence>
<keyword evidence="6 7" id="KW-0460">Magnesium</keyword>
<evidence type="ECO:0000256" key="7">
    <source>
        <dbReference type="HAMAP-Rule" id="MF_00558"/>
    </source>
</evidence>
<evidence type="ECO:0000256" key="4">
    <source>
        <dbReference type="ARBA" id="ARBA00022741"/>
    </source>
</evidence>
<dbReference type="GO" id="GO:0016874">
    <property type="term" value="F:ligase activity"/>
    <property type="evidence" value="ECO:0007669"/>
    <property type="project" value="UniProtKB-KW"/>
</dbReference>
<dbReference type="Gene3D" id="3.40.50.261">
    <property type="entry name" value="Succinyl-CoA synthetase domains"/>
    <property type="match status" value="1"/>
</dbReference>
<dbReference type="SUPFAM" id="SSF56059">
    <property type="entry name" value="Glutathione synthetase ATP-binding domain-like"/>
    <property type="match status" value="1"/>
</dbReference>
<comment type="subunit">
    <text evidence="7">Heterotetramer of two alpha and two beta subunits.</text>
</comment>
<feature type="binding site" evidence="7">
    <location>
        <position position="238"/>
    </location>
    <ligand>
        <name>Mg(2+)</name>
        <dbReference type="ChEBI" id="CHEBI:18420"/>
    </ligand>
</feature>
<comment type="pathway">
    <text evidence="7">Carbohydrate metabolism; tricarboxylic acid cycle; succinate from succinyl-CoA (ligase route): step 1/1.</text>
</comment>
<dbReference type="Proteomes" id="UP001293791">
    <property type="component" value="Unassembled WGS sequence"/>
</dbReference>
<feature type="binding site" evidence="7">
    <location>
        <position position="289"/>
    </location>
    <ligand>
        <name>substrate</name>
        <note>ligand shared with subunit alpha</note>
    </ligand>
</feature>
<dbReference type="NCBIfam" id="NF001913">
    <property type="entry name" value="PRK00696.1"/>
    <property type="match status" value="1"/>
</dbReference>
<dbReference type="InterPro" id="IPR017866">
    <property type="entry name" value="Succ-CoA_synthase_bsu_CS"/>
</dbReference>
<feature type="binding site" evidence="7">
    <location>
        <position position="124"/>
    </location>
    <ligand>
        <name>ATP</name>
        <dbReference type="ChEBI" id="CHEBI:30616"/>
    </ligand>
</feature>
<dbReference type="PROSITE" id="PS50975">
    <property type="entry name" value="ATP_GRASP"/>
    <property type="match status" value="1"/>
</dbReference>
<feature type="binding site" evidence="7">
    <location>
        <position position="71"/>
    </location>
    <ligand>
        <name>ATP</name>
        <dbReference type="ChEBI" id="CHEBI:30616"/>
    </ligand>
</feature>
<feature type="binding site" evidence="7">
    <location>
        <position position="127"/>
    </location>
    <ligand>
        <name>ATP</name>
        <dbReference type="ChEBI" id="CHEBI:30616"/>
    </ligand>
</feature>
<dbReference type="Pfam" id="PF00549">
    <property type="entry name" value="Ligase_CoA"/>
    <property type="match status" value="1"/>
</dbReference>
<evidence type="ECO:0000259" key="8">
    <source>
        <dbReference type="PROSITE" id="PS50975"/>
    </source>
</evidence>
<dbReference type="InterPro" id="IPR013650">
    <property type="entry name" value="ATP-grasp_succ-CoA_synth-type"/>
</dbReference>
<feature type="binding site" evidence="7">
    <location>
        <position position="132"/>
    </location>
    <ligand>
        <name>ATP</name>
        <dbReference type="ChEBI" id="CHEBI:30616"/>
    </ligand>
</feature>
<dbReference type="PROSITE" id="PS01217">
    <property type="entry name" value="SUCCINYL_COA_LIG_3"/>
    <property type="match status" value="1"/>
</dbReference>
<feature type="domain" description="ATP-grasp" evidence="8">
    <location>
        <begin position="33"/>
        <end position="256"/>
    </location>
</feature>
<evidence type="ECO:0000313" key="9">
    <source>
        <dbReference type="EMBL" id="MDZ5761710.1"/>
    </source>
</evidence>
<dbReference type="HAMAP" id="MF_00558">
    <property type="entry name" value="Succ_CoA_beta"/>
    <property type="match status" value="1"/>
</dbReference>
<organism evidence="9 10">
    <name type="scientific">Candidatus Cyrtobacter comes</name>
    <dbReference type="NCBI Taxonomy" id="675776"/>
    <lineage>
        <taxon>Bacteria</taxon>
        <taxon>Pseudomonadati</taxon>
        <taxon>Pseudomonadota</taxon>
        <taxon>Alphaproteobacteria</taxon>
        <taxon>Rickettsiales</taxon>
        <taxon>Candidatus Midichloriaceae</taxon>
        <taxon>Candidatus Cyrtobacter</taxon>
    </lineage>
</organism>
<dbReference type="Pfam" id="PF08442">
    <property type="entry name" value="ATP-grasp_2"/>
    <property type="match status" value="1"/>
</dbReference>
<keyword evidence="5 7" id="KW-0067">ATP-binding</keyword>
<dbReference type="InterPro" id="IPR013815">
    <property type="entry name" value="ATP_grasp_subdomain_1"/>
</dbReference>
<evidence type="ECO:0000256" key="2">
    <source>
        <dbReference type="ARBA" id="ARBA00022598"/>
    </source>
</evidence>
<evidence type="ECO:0000256" key="6">
    <source>
        <dbReference type="ARBA" id="ARBA00022842"/>
    </source>
</evidence>
<dbReference type="EC" id="6.2.1.5" evidence="7"/>
<dbReference type="SUPFAM" id="SSF52210">
    <property type="entry name" value="Succinyl-CoA synthetase domains"/>
    <property type="match status" value="1"/>
</dbReference>
<evidence type="ECO:0000256" key="5">
    <source>
        <dbReference type="ARBA" id="ARBA00022840"/>
    </source>
</evidence>
<comment type="catalytic activity">
    <reaction evidence="7">
        <text>succinate + ATP + CoA = succinyl-CoA + ADP + phosphate</text>
        <dbReference type="Rhea" id="RHEA:17661"/>
        <dbReference type="ChEBI" id="CHEBI:30031"/>
        <dbReference type="ChEBI" id="CHEBI:30616"/>
        <dbReference type="ChEBI" id="CHEBI:43474"/>
        <dbReference type="ChEBI" id="CHEBI:57287"/>
        <dbReference type="ChEBI" id="CHEBI:57292"/>
        <dbReference type="ChEBI" id="CHEBI:456216"/>
        <dbReference type="EC" id="6.2.1.5"/>
    </reaction>
</comment>
<dbReference type="PANTHER" id="PTHR11815">
    <property type="entry name" value="SUCCINYL-COA SYNTHETASE BETA CHAIN"/>
    <property type="match status" value="1"/>
</dbReference>
<dbReference type="PIRSF" id="PIRSF001554">
    <property type="entry name" value="SucCS_beta"/>
    <property type="match status" value="1"/>
</dbReference>
<keyword evidence="1 7" id="KW-0816">Tricarboxylic acid cycle</keyword>
<sequence>MNDLLESCGKVVYDFVIVGCFVLKMDIHEYQAKEILRDYGVKTPSGFLVHSAAELMDFKDELVGKSVVVVKAQVHAGGRGKAGGIKLVTDMSKLDSVVEAMLGMRIITKQTGLDGKIVRKVYIEDGSSIEKEYYVSVLLDRETSNIVLVASTEGGMDIEEVAEHSPDKIAKVYVDPTIGLQGFHKRNLGFALGFSGQEFKDFSAIIDGIYRAFIENDANQIEINPLIKTKEGELVALDAKMSFDSNALYRNKQIVELEDKDESDPLEVRASEFDLNYIKMDGSIGCMVNGAGLAMATMDIIKMYGESPANFLDVGGGATEDKVREAFRIITSDSSVKGILVNIFGGIMKCDIIARGIVAAASTISIKVPLVVRLEGTNSEKGKLILKESGMNIVPADDLQDAALKIVRAVR</sequence>
<dbReference type="EMBL" id="JARGYT010000002">
    <property type="protein sequence ID" value="MDZ5761710.1"/>
    <property type="molecule type" value="Genomic_DNA"/>
</dbReference>
<dbReference type="Gene3D" id="3.30.1490.20">
    <property type="entry name" value="ATP-grasp fold, A domain"/>
    <property type="match status" value="1"/>
</dbReference>
<accession>A0ABU5L766</accession>
<protein>
    <recommendedName>
        <fullName evidence="7">Succinate--CoA ligase [ADP-forming] subunit beta</fullName>
        <ecNumber evidence="7">6.2.1.5</ecNumber>
    </recommendedName>
    <alternativeName>
        <fullName evidence="7">Succinyl-CoA synthetase subunit beta</fullName>
        <shortName evidence="7">SCS-beta</shortName>
    </alternativeName>
</protein>
<name>A0ABU5L766_9RICK</name>
<feature type="binding site" evidence="7">
    <location>
        <begin position="78"/>
        <end position="80"/>
    </location>
    <ligand>
        <name>ATP</name>
        <dbReference type="ChEBI" id="CHEBI:30616"/>
    </ligand>
</feature>
<keyword evidence="3 7" id="KW-0479">Metal-binding</keyword>
<comment type="caution">
    <text evidence="9">The sequence shown here is derived from an EMBL/GenBank/DDBJ whole genome shotgun (WGS) entry which is preliminary data.</text>
</comment>
<gene>
    <name evidence="7" type="primary">sucC</name>
    <name evidence="9" type="ORF">Cyrtocomes_00068</name>
</gene>
<dbReference type="InterPro" id="IPR005811">
    <property type="entry name" value="SUCC_ACL_C"/>
</dbReference>
<dbReference type="PANTHER" id="PTHR11815:SF10">
    <property type="entry name" value="SUCCINATE--COA LIGASE [GDP-FORMING] SUBUNIT BETA, MITOCHONDRIAL"/>
    <property type="match status" value="1"/>
</dbReference>